<dbReference type="SUPFAM" id="SSF89550">
    <property type="entry name" value="PHP domain-like"/>
    <property type="match status" value="1"/>
</dbReference>
<dbReference type="Proteomes" id="UP000517106">
    <property type="component" value="Unassembled WGS sequence"/>
</dbReference>
<dbReference type="InterPro" id="IPR029460">
    <property type="entry name" value="DNAPol_HHH"/>
</dbReference>
<evidence type="ECO:0000259" key="12">
    <source>
        <dbReference type="SMART" id="SM00481"/>
    </source>
</evidence>
<dbReference type="CDD" id="cd04485">
    <property type="entry name" value="DnaE_OBF"/>
    <property type="match status" value="1"/>
</dbReference>
<evidence type="ECO:0000256" key="5">
    <source>
        <dbReference type="ARBA" id="ARBA00022679"/>
    </source>
</evidence>
<evidence type="ECO:0000256" key="4">
    <source>
        <dbReference type="ARBA" id="ARBA00019114"/>
    </source>
</evidence>
<evidence type="ECO:0000256" key="9">
    <source>
        <dbReference type="ARBA" id="ARBA00025611"/>
    </source>
</evidence>
<reference evidence="13 14" key="1">
    <citation type="submission" date="2020-07" db="EMBL/GenBank/DDBJ databases">
        <title>Description of Limosilactobacillus balticus sp. nov., Limosilactobacillus agrestis sp. nov., Limosilactobacillus albertensis sp. nov., Limosilactobacillus rudii sp. nov., Limosilactobacillus fastidiosus sp. nov., five novel Limosilactobacillus species isolated from the vertebrate gastrointestinal tract, and proposal of 6 subspecies of Limosilactobacillus reuteri adapted to the gastrointestinal tract of specific vertebrate hosts.</title>
        <authorList>
            <person name="Li F."/>
            <person name="Cheng C."/>
            <person name="Zheng J."/>
            <person name="Quevedo R.M."/>
            <person name="Li J."/>
            <person name="Roos S."/>
            <person name="Gaenzle M.G."/>
            <person name="Walter J."/>
        </authorList>
    </citation>
    <scope>NUCLEOTIDE SEQUENCE [LARGE SCALE GENOMIC DNA]</scope>
    <source>
        <strain evidence="13 14">STM2_1</strain>
    </source>
</reference>
<evidence type="ECO:0000256" key="6">
    <source>
        <dbReference type="ARBA" id="ARBA00022695"/>
    </source>
</evidence>
<dbReference type="AlphaFoldDB" id="A0A7W3YMC1"/>
<comment type="similarity">
    <text evidence="2">Belongs to the DNA polymerase type-C family. DnaE subfamily.</text>
</comment>
<evidence type="ECO:0000256" key="8">
    <source>
        <dbReference type="ARBA" id="ARBA00022932"/>
    </source>
</evidence>
<keyword evidence="5 13" id="KW-0808">Transferase</keyword>
<proteinExistence type="inferred from homology"/>
<comment type="function">
    <text evidence="9">DNA polymerase III is a complex, multichain enzyme responsible for most of the replicative synthesis in bacteria. This DNA polymerase also exhibits 3' to 5' exonuclease activity. The alpha chain is the DNA polymerase.</text>
</comment>
<dbReference type="NCBIfam" id="NF004226">
    <property type="entry name" value="PRK05673.1"/>
    <property type="match status" value="1"/>
</dbReference>
<evidence type="ECO:0000313" key="13">
    <source>
        <dbReference type="EMBL" id="MBB1096918.1"/>
    </source>
</evidence>
<accession>A0A7W3YMC1</accession>
<dbReference type="InterPro" id="IPR004013">
    <property type="entry name" value="PHP_dom"/>
</dbReference>
<evidence type="ECO:0000256" key="2">
    <source>
        <dbReference type="ARBA" id="ARBA00009496"/>
    </source>
</evidence>
<dbReference type="Gene3D" id="1.10.10.1600">
    <property type="entry name" value="Bacterial DNA polymerase III alpha subunit, thumb domain"/>
    <property type="match status" value="1"/>
</dbReference>
<dbReference type="Gene3D" id="1.10.150.870">
    <property type="match status" value="1"/>
</dbReference>
<dbReference type="GO" id="GO:0003887">
    <property type="term" value="F:DNA-directed DNA polymerase activity"/>
    <property type="evidence" value="ECO:0007669"/>
    <property type="project" value="UniProtKB-KW"/>
</dbReference>
<dbReference type="CDD" id="cd07431">
    <property type="entry name" value="PHP_PolIIIA"/>
    <property type="match status" value="1"/>
</dbReference>
<keyword evidence="14" id="KW-1185">Reference proteome</keyword>
<evidence type="ECO:0000256" key="11">
    <source>
        <dbReference type="ARBA" id="ARBA00049244"/>
    </source>
</evidence>
<organism evidence="13 14">
    <name type="scientific">Limosilactobacillus rudii</name>
    <dbReference type="NCBI Taxonomy" id="2759755"/>
    <lineage>
        <taxon>Bacteria</taxon>
        <taxon>Bacillati</taxon>
        <taxon>Bacillota</taxon>
        <taxon>Bacilli</taxon>
        <taxon>Lactobacillales</taxon>
        <taxon>Lactobacillaceae</taxon>
        <taxon>Limosilactobacillus</taxon>
    </lineage>
</organism>
<comment type="subunit">
    <text evidence="10">DNA polymerase III contains a core (composed of alpha, epsilon and theta chains) that associates with a tau subunit. This core dimerizes to form the POLIII' complex. PolIII' associates with the gamma complex (composed of gamma, delta, delta', psi and chi chains) and with the beta chain to form the complete DNA polymerase III complex.</text>
</comment>
<comment type="catalytic activity">
    <reaction evidence="11">
        <text>DNA(n) + a 2'-deoxyribonucleoside 5'-triphosphate = DNA(n+1) + diphosphate</text>
        <dbReference type="Rhea" id="RHEA:22508"/>
        <dbReference type="Rhea" id="RHEA-COMP:17339"/>
        <dbReference type="Rhea" id="RHEA-COMP:17340"/>
        <dbReference type="ChEBI" id="CHEBI:33019"/>
        <dbReference type="ChEBI" id="CHEBI:61560"/>
        <dbReference type="ChEBI" id="CHEBI:173112"/>
        <dbReference type="EC" id="2.7.7.7"/>
    </reaction>
</comment>
<dbReference type="GO" id="GO:0006260">
    <property type="term" value="P:DNA replication"/>
    <property type="evidence" value="ECO:0007669"/>
    <property type="project" value="UniProtKB-KW"/>
</dbReference>
<comment type="caution">
    <text evidence="13">The sequence shown here is derived from an EMBL/GenBank/DDBJ whole genome shotgun (WGS) entry which is preliminary data.</text>
</comment>
<name>A0A7W3YMC1_9LACO</name>
<dbReference type="InterPro" id="IPR040982">
    <property type="entry name" value="DNA_pol3_finger"/>
</dbReference>
<dbReference type="GO" id="GO:0003676">
    <property type="term" value="F:nucleic acid binding"/>
    <property type="evidence" value="ECO:0007669"/>
    <property type="project" value="InterPro"/>
</dbReference>
<dbReference type="EMBL" id="JACIVA010000038">
    <property type="protein sequence ID" value="MBB1096918.1"/>
    <property type="molecule type" value="Genomic_DNA"/>
</dbReference>
<dbReference type="NCBIfam" id="TIGR00594">
    <property type="entry name" value="polc"/>
    <property type="match status" value="1"/>
</dbReference>
<dbReference type="Pfam" id="PF14579">
    <property type="entry name" value="HHH_6"/>
    <property type="match status" value="1"/>
</dbReference>
<evidence type="ECO:0000256" key="10">
    <source>
        <dbReference type="ARBA" id="ARBA00026073"/>
    </source>
</evidence>
<sequence>MDFVPLDVKSSYSLLKSPTRISELVAAAKARGYTSLALTDENILYGAVEFYNIARQAGIKPIIGLKLTISLDSIDGTKLNLIFLAKNQRGYQHLMDLSTLHQTKAKSSLPLTLSNISSLLSNLFVIVPPQSTIFNVITQPNMLLNKLHELVDRDSLLLGVNPRLDKVQLATIRQYAQQSTLDLVAVSPVEYIDADDLFASRVIQAIGVGAELKDPLMEAKRLGQNYLDVKEQLIQKYKRAGLETAIEKTVEVADKCNIELQFRSPILPRYSIPNDLSTQQYLRSLCIAGLKKRKVAPGKTLQQYQERLAMELKVIHEMGFDDYFLIVWDVMNFAHEQNITTDPGRGSAAGSLVAYALAITEVDPLQYNLLFERFLNPERAQMPDIDLDIPDNRRDEVLNYVHQKYGHERVAQIITFGTLAAKQVVRDVSRVFALSRYDMERLVDALPRGLHTTLKQALAESQRLKNLLDDNPKMRLLIKVAQQLEGLPRHYSIHAAGIVLSEQPLHELIPLQEGSEGLLMTQFPKDTVESLGLLKMDFLGLKNLSIMDNAIKIIRQKESRFNLQNINLNDPLTLNLFQQGKTGGIFQFESSGIRNVLTSLHPTDFEDIVAVNALYRPGPMENIAHFIARKRGQEKVTLPDPSLGSILGPTYGILVYQEQVMQVASAMAGFSLGEADLLRRAMSKKKRQTMEQMRAKFLAGAEKRGYSLRVATQVFDYIDQFANYGFNRSHAVAYSKMAFEMAYLKCHYPTAFFTALMNAETNVEKLKRHVADAKQLGVKISGPRINISTSGFLMYDGKIYFGFSAIKGMRRDFISTIVEERQKNGNFLSFRDFIARIPDRWQKQELIEPLIYSGVFDGLGYNRAEMIDALPKLISGIELFGSLPSFEDDPALQTAIPQRNEFPLLTRLTKENEYLGVYLSGHPVTQYYQLSQQLKATKVGNLYPQMEVALIVLTNHVKTIHTKRDHREMAFINATDETGAVDITVFPKQYQQYRDLIAPNRVLVIWGQVENREGRGLQVVANRIGDAKKIRQQYQPRKRWVLRIVEKLNTELTNQRLKNIATHHHGNIPVILFYPATDKKIILSQQQWLEDSQKTKKILEELLGQENVVLQVLDKNVEN</sequence>
<gene>
    <name evidence="13" type="primary">dnaE</name>
    <name evidence="13" type="ORF">H5S09_02995</name>
</gene>
<evidence type="ECO:0000313" key="14">
    <source>
        <dbReference type="Proteomes" id="UP000517106"/>
    </source>
</evidence>
<dbReference type="PANTHER" id="PTHR32294">
    <property type="entry name" value="DNA POLYMERASE III SUBUNIT ALPHA"/>
    <property type="match status" value="1"/>
</dbReference>
<evidence type="ECO:0000256" key="7">
    <source>
        <dbReference type="ARBA" id="ARBA00022705"/>
    </source>
</evidence>
<dbReference type="EC" id="2.7.7.7" evidence="3"/>
<keyword evidence="8" id="KW-0239">DNA-directed DNA polymerase</keyword>
<feature type="domain" description="Polymerase/histidinol phosphatase N-terminal" evidence="12">
    <location>
        <begin position="4"/>
        <end position="71"/>
    </location>
</feature>
<evidence type="ECO:0000256" key="3">
    <source>
        <dbReference type="ARBA" id="ARBA00012417"/>
    </source>
</evidence>
<dbReference type="Pfam" id="PF02811">
    <property type="entry name" value="PHP"/>
    <property type="match status" value="1"/>
</dbReference>
<evidence type="ECO:0000256" key="1">
    <source>
        <dbReference type="ARBA" id="ARBA00004496"/>
    </source>
</evidence>
<dbReference type="Pfam" id="PF07733">
    <property type="entry name" value="DNA_pol3_alpha"/>
    <property type="match status" value="1"/>
</dbReference>
<keyword evidence="6 13" id="KW-0548">Nucleotidyltransferase</keyword>
<dbReference type="Gene3D" id="3.20.20.140">
    <property type="entry name" value="Metal-dependent hydrolases"/>
    <property type="match status" value="1"/>
</dbReference>
<dbReference type="Pfam" id="PF17657">
    <property type="entry name" value="DNA_pol3_finger"/>
    <property type="match status" value="1"/>
</dbReference>
<dbReference type="Pfam" id="PF01336">
    <property type="entry name" value="tRNA_anti-codon"/>
    <property type="match status" value="1"/>
</dbReference>
<dbReference type="PANTHER" id="PTHR32294:SF0">
    <property type="entry name" value="DNA POLYMERASE III SUBUNIT ALPHA"/>
    <property type="match status" value="1"/>
</dbReference>
<dbReference type="InterPro" id="IPR004365">
    <property type="entry name" value="NA-bd_OB_tRNA"/>
</dbReference>
<dbReference type="InterPro" id="IPR004805">
    <property type="entry name" value="DnaE2/DnaE/PolC"/>
</dbReference>
<dbReference type="InterPro" id="IPR011708">
    <property type="entry name" value="DNA_pol3_alpha_NTPase_dom"/>
</dbReference>
<dbReference type="RefSeq" id="WP_182595534.1">
    <property type="nucleotide sequence ID" value="NZ_JACIVA010000038.1"/>
</dbReference>
<dbReference type="GO" id="GO:0008408">
    <property type="term" value="F:3'-5' exonuclease activity"/>
    <property type="evidence" value="ECO:0007669"/>
    <property type="project" value="InterPro"/>
</dbReference>
<dbReference type="InterPro" id="IPR003141">
    <property type="entry name" value="Pol/His_phosphatase_N"/>
</dbReference>
<dbReference type="GO" id="GO:0005737">
    <property type="term" value="C:cytoplasm"/>
    <property type="evidence" value="ECO:0007669"/>
    <property type="project" value="UniProtKB-SubCell"/>
</dbReference>
<dbReference type="InterPro" id="IPR041931">
    <property type="entry name" value="DNA_pol3_alpha_thumb_dom"/>
</dbReference>
<protein>
    <recommendedName>
        <fullName evidence="4">DNA polymerase III subunit alpha</fullName>
        <ecNumber evidence="3">2.7.7.7</ecNumber>
    </recommendedName>
</protein>
<comment type="subcellular location">
    <subcellularLocation>
        <location evidence="1">Cytoplasm</location>
    </subcellularLocation>
</comment>
<keyword evidence="7" id="KW-0235">DNA replication</keyword>
<dbReference type="InterPro" id="IPR016195">
    <property type="entry name" value="Pol/histidinol_Pase-like"/>
</dbReference>
<dbReference type="SMART" id="SM00481">
    <property type="entry name" value="POLIIIAc"/>
    <property type="match status" value="1"/>
</dbReference>